<name>A0A9W9YLI7_9CNID</name>
<dbReference type="EMBL" id="MU827355">
    <property type="protein sequence ID" value="KAJ7351794.1"/>
    <property type="molecule type" value="Genomic_DNA"/>
</dbReference>
<dbReference type="AlphaFoldDB" id="A0A9W9YLI7"/>
<dbReference type="OrthoDB" id="3156807at2759"/>
<sequence length="993" mass="112797">MRENGSFLVAAEYARSSGNPSLAADCIVAYVRSSMEMPKEEKVKQLEEAKMLYKEAEGMNGLGEVLLQQAKLTADRGKAEEAVKIFISPSVRNTCGELECIEFLCDSAGDAGMNTWTAVKMVKTVLQLIKSLNASNLNVMTQKEVQRCEEHFGLHREGDPSKRVVRRKEGDRFLSLAQGLKKRPLLGNKWEMDLQDVRERIAEVLFHRVAKLIHQIRGLLHKTFVTHETCQRFLVGLPCSPESCQHKHHLPSQDSTDKLFRAILDEMSLDAQANDFHRMEKKFSNRNARVFQSELCSPDSTAGLSENLFPTDAFASCVKLLAFFFPAIGKSANIRLHPCITYLRDKKRWFHKRRLFNFAEELWKKRSTREEILSNADLFLTVSHLLQLLSRQSNIHSWIRDAEVTFRKKCDTQDNKPVIPKSVGIALDRDTQTGIALFSRWWEDSKFYLHAHGDIFQAGHNAVRRFLSMIANPGKRLPFPSPRNCLDILEYFTCVYLALFARLQQAQKSRYVVCLPASYSSVISFWDTLNCTTSGHVGIYRAALMYQSRPSIIGQVNSLLHDMVSLMLGGYSPHFNVLEKVLGLNSCIDSGEAERAVILVLTMLCNCGQSFPPDSEIRLLRNLYIEVSSEVTLPDRIDRCLKEVRQAKGIRDIVVILQDLLKERQENLCDVRWNNFHQRLWWDKVNPSSYLGSFCTDVLEKLTQATEELPAEDVSVSRDEEDSLADEFGAHVEEEPELTGDLDQSRNDKLEAIEREEALQAESWEEDITAEEAAADEAPDAEQEVVEDPLFMYFSKFTADRSGCGICNVNFSTEEIENSQYSLEDGTRQLEGIASDVTGQSSELRSSHLAMDSPHRKKKEQFEAYQKLFREEFFPYLTRLPNLSSEADHILRTGEQQGRPLSILSTKMDEVNRANNFMTDVTSRIEQECNWADLESFKNAIVSLGEALKSCEMEILSQNSRASDQRSSQSSFAALSDVSDGQYAHVPGLRKKK</sequence>
<feature type="region of interest" description="Disordered" evidence="1">
    <location>
        <begin position="709"/>
        <end position="746"/>
    </location>
</feature>
<evidence type="ECO:0000313" key="2">
    <source>
        <dbReference type="EMBL" id="KAJ7351794.1"/>
    </source>
</evidence>
<dbReference type="Proteomes" id="UP001163046">
    <property type="component" value="Unassembled WGS sequence"/>
</dbReference>
<accession>A0A9W9YLI7</accession>
<feature type="compositionally biased region" description="Low complexity" evidence="1">
    <location>
        <begin position="960"/>
        <end position="974"/>
    </location>
</feature>
<gene>
    <name evidence="2" type="primary">TRANK1_18</name>
    <name evidence="2" type="ORF">OS493_035519</name>
</gene>
<organism evidence="2 3">
    <name type="scientific">Desmophyllum pertusum</name>
    <dbReference type="NCBI Taxonomy" id="174260"/>
    <lineage>
        <taxon>Eukaryota</taxon>
        <taxon>Metazoa</taxon>
        <taxon>Cnidaria</taxon>
        <taxon>Anthozoa</taxon>
        <taxon>Hexacorallia</taxon>
        <taxon>Scleractinia</taxon>
        <taxon>Caryophylliina</taxon>
        <taxon>Caryophylliidae</taxon>
        <taxon>Desmophyllum</taxon>
    </lineage>
</organism>
<evidence type="ECO:0000256" key="1">
    <source>
        <dbReference type="SAM" id="MobiDB-lite"/>
    </source>
</evidence>
<evidence type="ECO:0000313" key="3">
    <source>
        <dbReference type="Proteomes" id="UP001163046"/>
    </source>
</evidence>
<proteinExistence type="predicted"/>
<protein>
    <submittedName>
        <fullName evidence="2">TPR and ankyrin repeat-containing protein 1</fullName>
    </submittedName>
</protein>
<feature type="region of interest" description="Disordered" evidence="1">
    <location>
        <begin position="960"/>
        <end position="993"/>
    </location>
</feature>
<keyword evidence="3" id="KW-1185">Reference proteome</keyword>
<comment type="caution">
    <text evidence="2">The sequence shown here is derived from an EMBL/GenBank/DDBJ whole genome shotgun (WGS) entry which is preliminary data.</text>
</comment>
<reference evidence="2" key="1">
    <citation type="submission" date="2023-01" db="EMBL/GenBank/DDBJ databases">
        <title>Genome assembly of the deep-sea coral Lophelia pertusa.</title>
        <authorList>
            <person name="Herrera S."/>
            <person name="Cordes E."/>
        </authorList>
    </citation>
    <scope>NUCLEOTIDE SEQUENCE</scope>
    <source>
        <strain evidence="2">USNM1676648</strain>
        <tissue evidence="2">Polyp</tissue>
    </source>
</reference>